<evidence type="ECO:0000313" key="3">
    <source>
        <dbReference type="EMBL" id="GAA4857378.1"/>
    </source>
</evidence>
<name>A0ABP9DR27_9ACTN</name>
<feature type="domain" description="Streptomyces killer toxin-like beta/gamma crystallin" evidence="2">
    <location>
        <begin position="50"/>
        <end position="94"/>
    </location>
</feature>
<dbReference type="Gene3D" id="2.60.20.30">
    <property type="match status" value="1"/>
</dbReference>
<dbReference type="SUPFAM" id="SSF49695">
    <property type="entry name" value="gamma-Crystallin-like"/>
    <property type="match status" value="1"/>
</dbReference>
<dbReference type="RefSeq" id="WP_345698101.1">
    <property type="nucleotide sequence ID" value="NZ_BAABIS010000001.1"/>
</dbReference>
<evidence type="ECO:0000313" key="4">
    <source>
        <dbReference type="Proteomes" id="UP001501752"/>
    </source>
</evidence>
<dbReference type="Proteomes" id="UP001501752">
    <property type="component" value="Unassembled WGS sequence"/>
</dbReference>
<gene>
    <name evidence="3" type="ORF">GCM10023235_38750</name>
</gene>
<accession>A0ABP9DR27</accession>
<reference evidence="4" key="1">
    <citation type="journal article" date="2019" name="Int. J. Syst. Evol. Microbiol.">
        <title>The Global Catalogue of Microorganisms (GCM) 10K type strain sequencing project: providing services to taxonomists for standard genome sequencing and annotation.</title>
        <authorList>
            <consortium name="The Broad Institute Genomics Platform"/>
            <consortium name="The Broad Institute Genome Sequencing Center for Infectious Disease"/>
            <person name="Wu L."/>
            <person name="Ma J."/>
        </authorList>
    </citation>
    <scope>NUCLEOTIDE SEQUENCE [LARGE SCALE GENOMIC DNA]</scope>
    <source>
        <strain evidence="4">JCM 13006</strain>
    </source>
</reference>
<proteinExistence type="predicted"/>
<dbReference type="Pfam" id="PF09076">
    <property type="entry name" value="Crystall_2"/>
    <property type="match status" value="1"/>
</dbReference>
<feature type="signal peptide" evidence="1">
    <location>
        <begin position="1"/>
        <end position="27"/>
    </location>
</feature>
<dbReference type="EMBL" id="BAABIS010000001">
    <property type="protein sequence ID" value="GAA4857378.1"/>
    <property type="molecule type" value="Genomic_DNA"/>
</dbReference>
<dbReference type="InterPro" id="IPR011024">
    <property type="entry name" value="G_crystallin-like"/>
</dbReference>
<dbReference type="InterPro" id="IPR015791">
    <property type="entry name" value="Antimic/Inh_G_crystallin-like"/>
</dbReference>
<feature type="chain" id="PRO_5045356179" description="Streptomyces killer toxin-like beta/gamma crystallin domain-containing protein" evidence="1">
    <location>
        <begin position="28"/>
        <end position="114"/>
    </location>
</feature>
<dbReference type="InterPro" id="IPR015161">
    <property type="entry name" value="Sklp_toxin_b/g_crystallin"/>
</dbReference>
<evidence type="ECO:0000259" key="2">
    <source>
        <dbReference type="Pfam" id="PF09076"/>
    </source>
</evidence>
<sequence length="114" mass="12575">MASVRRRAALVLAGAAALALPTSDASAISRVSCNGRYDFVNVFNYNWSGRLCFANAGYTGVTIYSVDDVYSGNNEVWFYLDGGIGTHRLSPWTWQSDVYYDAGARSTMRWIQIG</sequence>
<keyword evidence="4" id="KW-1185">Reference proteome</keyword>
<organism evidence="3 4">
    <name type="scientific">Kitasatospora terrestris</name>
    <dbReference type="NCBI Taxonomy" id="258051"/>
    <lineage>
        <taxon>Bacteria</taxon>
        <taxon>Bacillati</taxon>
        <taxon>Actinomycetota</taxon>
        <taxon>Actinomycetes</taxon>
        <taxon>Kitasatosporales</taxon>
        <taxon>Streptomycetaceae</taxon>
        <taxon>Kitasatospora</taxon>
    </lineage>
</organism>
<evidence type="ECO:0000256" key="1">
    <source>
        <dbReference type="SAM" id="SignalP"/>
    </source>
</evidence>
<comment type="caution">
    <text evidence="3">The sequence shown here is derived from an EMBL/GenBank/DDBJ whole genome shotgun (WGS) entry which is preliminary data.</text>
</comment>
<protein>
    <recommendedName>
        <fullName evidence="2">Streptomyces killer toxin-like beta/gamma crystallin domain-containing protein</fullName>
    </recommendedName>
</protein>
<keyword evidence="1" id="KW-0732">Signal</keyword>